<keyword evidence="3" id="KW-1185">Reference proteome</keyword>
<gene>
    <name evidence="2" type="ORF">BKP45_20810</name>
</gene>
<dbReference type="InterPro" id="IPR025055">
    <property type="entry name" value="Ena_core"/>
</dbReference>
<accession>A0A1S2LWN2</accession>
<organism evidence="2 3">
    <name type="scientific">Anaerobacillus alkalidiazotrophicus</name>
    <dbReference type="NCBI Taxonomy" id="472963"/>
    <lineage>
        <taxon>Bacteria</taxon>
        <taxon>Bacillati</taxon>
        <taxon>Bacillota</taxon>
        <taxon>Bacilli</taxon>
        <taxon>Bacillales</taxon>
        <taxon>Bacillaceae</taxon>
        <taxon>Anaerobacillus</taxon>
    </lineage>
</organism>
<feature type="domain" description="Endospore appendages core" evidence="1">
    <location>
        <begin position="6"/>
        <end position="109"/>
    </location>
</feature>
<dbReference type="Proteomes" id="UP000180057">
    <property type="component" value="Unassembled WGS sequence"/>
</dbReference>
<evidence type="ECO:0000313" key="3">
    <source>
        <dbReference type="Proteomes" id="UP000180057"/>
    </source>
</evidence>
<name>A0A1S2LWN2_9BACI</name>
<comment type="caution">
    <text evidence="2">The sequence shown here is derived from an EMBL/GenBank/DDBJ whole genome shotgun (WGS) entry which is preliminary data.</text>
</comment>
<sequence>MAQLGKCFPTTLCCVNDAVCCDISVTVGTGPVDLYTNSTNFPVNGTFMVDNSNSSTGNVTLTDGTNAIDVAPGTCQAITYSDINNGESITWQTTAAADFKVSFSINYKF</sequence>
<dbReference type="RefSeq" id="WP_071391073.1">
    <property type="nucleotide sequence ID" value="NZ_MLQS01000032.1"/>
</dbReference>
<reference evidence="2 3" key="1">
    <citation type="submission" date="2016-10" db="EMBL/GenBank/DDBJ databases">
        <title>Draft genome sequences of four alkaliphilic bacteria belonging to the Anaerobacillus genus.</title>
        <authorList>
            <person name="Bassil N.M."/>
            <person name="Lloyd J.R."/>
        </authorList>
    </citation>
    <scope>NUCLEOTIDE SEQUENCE [LARGE SCALE GENOMIC DNA]</scope>
    <source>
        <strain evidence="2 3">DSM 22531</strain>
    </source>
</reference>
<dbReference type="AlphaFoldDB" id="A0A1S2LWN2"/>
<dbReference type="EMBL" id="MLQS01000032">
    <property type="protein sequence ID" value="OIJ16938.1"/>
    <property type="molecule type" value="Genomic_DNA"/>
</dbReference>
<dbReference type="OrthoDB" id="2882552at2"/>
<proteinExistence type="predicted"/>
<dbReference type="STRING" id="472963.BKP45_20810"/>
<evidence type="ECO:0000259" key="1">
    <source>
        <dbReference type="Pfam" id="PF13157"/>
    </source>
</evidence>
<evidence type="ECO:0000313" key="2">
    <source>
        <dbReference type="EMBL" id="OIJ16938.1"/>
    </source>
</evidence>
<protein>
    <recommendedName>
        <fullName evidence="1">Endospore appendages core domain-containing protein</fullName>
    </recommendedName>
</protein>
<dbReference type="Pfam" id="PF13157">
    <property type="entry name" value="Enas"/>
    <property type="match status" value="1"/>
</dbReference>